<evidence type="ECO:0008006" key="4">
    <source>
        <dbReference type="Google" id="ProtNLM"/>
    </source>
</evidence>
<evidence type="ECO:0000313" key="3">
    <source>
        <dbReference type="Proteomes" id="UP001523216"/>
    </source>
</evidence>
<feature type="region of interest" description="Disordered" evidence="1">
    <location>
        <begin position="59"/>
        <end position="83"/>
    </location>
</feature>
<reference evidence="2 3" key="1">
    <citation type="submission" date="2022-06" db="EMBL/GenBank/DDBJ databases">
        <title>Actinoplanes abujensis sp. nov., isolated from Nigerian arid soil.</title>
        <authorList>
            <person name="Ding P."/>
        </authorList>
    </citation>
    <scope>NUCLEOTIDE SEQUENCE [LARGE SCALE GENOMIC DNA]</scope>
    <source>
        <strain evidence="3">TRM88002</strain>
    </source>
</reference>
<organism evidence="2 3">
    <name type="scientific">Paractinoplanes hotanensis</name>
    <dbReference type="NCBI Taxonomy" id="2906497"/>
    <lineage>
        <taxon>Bacteria</taxon>
        <taxon>Bacillati</taxon>
        <taxon>Actinomycetota</taxon>
        <taxon>Actinomycetes</taxon>
        <taxon>Micromonosporales</taxon>
        <taxon>Micromonosporaceae</taxon>
        <taxon>Paractinoplanes</taxon>
    </lineage>
</organism>
<evidence type="ECO:0000313" key="2">
    <source>
        <dbReference type="EMBL" id="MCM4083799.1"/>
    </source>
</evidence>
<dbReference type="Proteomes" id="UP001523216">
    <property type="component" value="Unassembled WGS sequence"/>
</dbReference>
<name>A0ABT0YCN0_9ACTN</name>
<protein>
    <recommendedName>
        <fullName evidence="4">Carrier domain-containing protein</fullName>
    </recommendedName>
</protein>
<comment type="caution">
    <text evidence="2">The sequence shown here is derived from an EMBL/GenBank/DDBJ whole genome shotgun (WGS) entry which is preliminary data.</text>
</comment>
<evidence type="ECO:0000256" key="1">
    <source>
        <dbReference type="SAM" id="MobiDB-lite"/>
    </source>
</evidence>
<sequence>MLNEVLVRALVELMVTLDLSDEEDVSIEAGSSMLNDAAAILNGLSTEDQEDLVRLIGEFAESETDPDRQDNMRELPGALGLVE</sequence>
<gene>
    <name evidence="2" type="ORF">LXN57_40245</name>
</gene>
<dbReference type="EMBL" id="JAMQOL010000065">
    <property type="protein sequence ID" value="MCM4083799.1"/>
    <property type="molecule type" value="Genomic_DNA"/>
</dbReference>
<keyword evidence="3" id="KW-1185">Reference proteome</keyword>
<dbReference type="RefSeq" id="WP_251803563.1">
    <property type="nucleotide sequence ID" value="NZ_JAMQOL010000065.1"/>
</dbReference>
<proteinExistence type="predicted"/>
<accession>A0ABT0YCN0</accession>